<proteinExistence type="predicted"/>
<dbReference type="EMBL" id="JAXCGZ010020775">
    <property type="protein sequence ID" value="KAK7065473.1"/>
    <property type="molecule type" value="Genomic_DNA"/>
</dbReference>
<gene>
    <name evidence="1" type="ORF">SK128_002965</name>
</gene>
<feature type="non-terminal residue" evidence="1">
    <location>
        <position position="95"/>
    </location>
</feature>
<keyword evidence="2" id="KW-1185">Reference proteome</keyword>
<evidence type="ECO:0000313" key="2">
    <source>
        <dbReference type="Proteomes" id="UP001381693"/>
    </source>
</evidence>
<accession>A0AAN8WM23</accession>
<name>A0AAN8WM23_HALRR</name>
<sequence>MAKVNIDSLSYSTFEITCEPASIDTRWKKWLRGFKHLAITKGITDYVQKKNLLLVCTGPEDQELYGGLNPDDGDDDEEEGETTSKFILSKHFEPQ</sequence>
<dbReference type="AlphaFoldDB" id="A0AAN8WM23"/>
<reference evidence="1 2" key="1">
    <citation type="submission" date="2023-11" db="EMBL/GenBank/DDBJ databases">
        <title>Halocaridina rubra genome assembly.</title>
        <authorList>
            <person name="Smith C."/>
        </authorList>
    </citation>
    <scope>NUCLEOTIDE SEQUENCE [LARGE SCALE GENOMIC DNA]</scope>
    <source>
        <strain evidence="1">EP-1</strain>
        <tissue evidence="1">Whole</tissue>
    </source>
</reference>
<organism evidence="1 2">
    <name type="scientific">Halocaridina rubra</name>
    <name type="common">Hawaiian red shrimp</name>
    <dbReference type="NCBI Taxonomy" id="373956"/>
    <lineage>
        <taxon>Eukaryota</taxon>
        <taxon>Metazoa</taxon>
        <taxon>Ecdysozoa</taxon>
        <taxon>Arthropoda</taxon>
        <taxon>Crustacea</taxon>
        <taxon>Multicrustacea</taxon>
        <taxon>Malacostraca</taxon>
        <taxon>Eumalacostraca</taxon>
        <taxon>Eucarida</taxon>
        <taxon>Decapoda</taxon>
        <taxon>Pleocyemata</taxon>
        <taxon>Caridea</taxon>
        <taxon>Atyoidea</taxon>
        <taxon>Atyidae</taxon>
        <taxon>Halocaridina</taxon>
    </lineage>
</organism>
<comment type="caution">
    <text evidence="1">The sequence shown here is derived from an EMBL/GenBank/DDBJ whole genome shotgun (WGS) entry which is preliminary data.</text>
</comment>
<protein>
    <submittedName>
        <fullName evidence="1">Uncharacterized protein</fullName>
    </submittedName>
</protein>
<dbReference type="Proteomes" id="UP001381693">
    <property type="component" value="Unassembled WGS sequence"/>
</dbReference>
<evidence type="ECO:0000313" key="1">
    <source>
        <dbReference type="EMBL" id="KAK7065473.1"/>
    </source>
</evidence>